<evidence type="ECO:0000313" key="7">
    <source>
        <dbReference type="EMBL" id="EFO84982.1"/>
    </source>
</evidence>
<accession>E3LXG7</accession>
<sequence>MWIDKTRTFIFNLFVLDVLLLAELVVANPGKFEEISAKHPIHLVIPLPDNDDFCHGKNPFLLSSPKVQPLADLALERVYNEGILPNNSVNLIYRDTKLSDAIGPNVVVEQLLRKEIDCIIGYAYGYALAPVARMSPYWKNGIPVITPIGLTMSLDDKKEYQLMTRINSPYKVVSSAVGALFKTYNWKRHIFMFHHAKSPTYAVGECFLLMASLQHPLRQIIEMQHNFFTFNEDISANLTRKERDEQFRDYLKASSGIANEDERRSIEEDDDDGRLKERRDCLITS</sequence>
<organism evidence="8">
    <name type="scientific">Caenorhabditis remanei</name>
    <name type="common">Caenorhabditis vulgaris</name>
    <dbReference type="NCBI Taxonomy" id="31234"/>
    <lineage>
        <taxon>Eukaryota</taxon>
        <taxon>Metazoa</taxon>
        <taxon>Ecdysozoa</taxon>
        <taxon>Nematoda</taxon>
        <taxon>Chromadorea</taxon>
        <taxon>Rhabditida</taxon>
        <taxon>Rhabditina</taxon>
        <taxon>Rhabditomorpha</taxon>
        <taxon>Rhabditoidea</taxon>
        <taxon>Rhabditidae</taxon>
        <taxon>Peloderinae</taxon>
        <taxon>Caenorhabditis</taxon>
    </lineage>
</organism>
<evidence type="ECO:0000259" key="6">
    <source>
        <dbReference type="Pfam" id="PF01094"/>
    </source>
</evidence>
<dbReference type="GO" id="GO:0017046">
    <property type="term" value="F:peptide hormone binding"/>
    <property type="evidence" value="ECO:0007669"/>
    <property type="project" value="TreeGrafter"/>
</dbReference>
<dbReference type="InterPro" id="IPR028082">
    <property type="entry name" value="Peripla_BP_I"/>
</dbReference>
<dbReference type="GO" id="GO:0007165">
    <property type="term" value="P:signal transduction"/>
    <property type="evidence" value="ECO:0007669"/>
    <property type="project" value="TreeGrafter"/>
</dbReference>
<dbReference type="GO" id="GO:0016020">
    <property type="term" value="C:membrane"/>
    <property type="evidence" value="ECO:0007669"/>
    <property type="project" value="UniProtKB-SubCell"/>
</dbReference>
<dbReference type="STRING" id="31234.E3LXG7"/>
<dbReference type="AlphaFoldDB" id="E3LXG7"/>
<gene>
    <name evidence="7" type="ORF">CRE_03849</name>
</gene>
<dbReference type="OrthoDB" id="302535at2759"/>
<proteinExistence type="predicted"/>
<dbReference type="RefSeq" id="XP_003111482.2">
    <property type="nucleotide sequence ID" value="XM_003111434.2"/>
</dbReference>
<dbReference type="HOGENOM" id="CLU_1070503_0_0_1"/>
<dbReference type="CTD" id="9801994"/>
<dbReference type="InParanoid" id="E3LXG7"/>
<protein>
    <recommendedName>
        <fullName evidence="6">Receptor ligand binding region domain-containing protein</fullName>
    </recommendedName>
</protein>
<dbReference type="OMA" id="MSPYWKS"/>
<feature type="chain" id="PRO_5003173762" description="Receptor ligand binding region domain-containing protein" evidence="5">
    <location>
        <begin position="28"/>
        <end position="285"/>
    </location>
</feature>
<keyword evidence="4" id="KW-0472">Membrane</keyword>
<feature type="domain" description="Receptor ligand binding region" evidence="6">
    <location>
        <begin position="71"/>
        <end position="195"/>
    </location>
</feature>
<keyword evidence="3" id="KW-1133">Transmembrane helix</keyword>
<dbReference type="InterPro" id="IPR001828">
    <property type="entry name" value="ANF_lig-bd_rcpt"/>
</dbReference>
<dbReference type="PANTHER" id="PTHR44755">
    <property type="entry name" value="NATRIURETIC PEPTIDE RECEPTOR 3-RELATED"/>
    <property type="match status" value="1"/>
</dbReference>
<keyword evidence="5" id="KW-0732">Signal</keyword>
<dbReference type="Proteomes" id="UP000008281">
    <property type="component" value="Unassembled WGS sequence"/>
</dbReference>
<dbReference type="EMBL" id="DS268418">
    <property type="protein sequence ID" value="EFO84982.1"/>
    <property type="molecule type" value="Genomic_DNA"/>
</dbReference>
<dbReference type="InterPro" id="IPR052612">
    <property type="entry name" value="ANP_Clearance_Receptor"/>
</dbReference>
<dbReference type="Pfam" id="PF01094">
    <property type="entry name" value="ANF_receptor"/>
    <property type="match status" value="1"/>
</dbReference>
<dbReference type="PANTHER" id="PTHR44755:SF10">
    <property type="entry name" value="RECEPTOR LIGAND BINDING REGION DOMAIN-CONTAINING PROTEIN"/>
    <property type="match status" value="1"/>
</dbReference>
<evidence type="ECO:0000256" key="3">
    <source>
        <dbReference type="ARBA" id="ARBA00022989"/>
    </source>
</evidence>
<evidence type="ECO:0000256" key="4">
    <source>
        <dbReference type="ARBA" id="ARBA00023136"/>
    </source>
</evidence>
<reference evidence="7" key="1">
    <citation type="submission" date="2007-07" db="EMBL/GenBank/DDBJ databases">
        <title>PCAP assembly of the Caenorhabditis remanei genome.</title>
        <authorList>
            <consortium name="The Caenorhabditis remanei Sequencing Consortium"/>
            <person name="Wilson R.K."/>
        </authorList>
    </citation>
    <scope>NUCLEOTIDE SEQUENCE [LARGE SCALE GENOMIC DNA]</scope>
    <source>
        <strain evidence="7">PB4641</strain>
    </source>
</reference>
<keyword evidence="2" id="KW-0812">Transmembrane</keyword>
<evidence type="ECO:0000256" key="5">
    <source>
        <dbReference type="SAM" id="SignalP"/>
    </source>
</evidence>
<dbReference type="SUPFAM" id="SSF53822">
    <property type="entry name" value="Periplasmic binding protein-like I"/>
    <property type="match status" value="1"/>
</dbReference>
<feature type="signal peptide" evidence="5">
    <location>
        <begin position="1"/>
        <end position="27"/>
    </location>
</feature>
<keyword evidence="8" id="KW-1185">Reference proteome</keyword>
<name>E3LXG7_CAERE</name>
<dbReference type="GeneID" id="9801994"/>
<dbReference type="eggNOG" id="KOG1023">
    <property type="taxonomic scope" value="Eukaryota"/>
</dbReference>
<comment type="subcellular location">
    <subcellularLocation>
        <location evidence="1">Membrane</location>
    </subcellularLocation>
</comment>
<dbReference type="Gene3D" id="3.40.50.2300">
    <property type="match status" value="1"/>
</dbReference>
<evidence type="ECO:0000313" key="8">
    <source>
        <dbReference type="Proteomes" id="UP000008281"/>
    </source>
</evidence>
<dbReference type="KEGG" id="crq:GCK72_001275"/>
<evidence type="ECO:0000256" key="2">
    <source>
        <dbReference type="ARBA" id="ARBA00022692"/>
    </source>
</evidence>
<dbReference type="GO" id="GO:0038023">
    <property type="term" value="F:signaling receptor activity"/>
    <property type="evidence" value="ECO:0007669"/>
    <property type="project" value="TreeGrafter"/>
</dbReference>
<evidence type="ECO:0000256" key="1">
    <source>
        <dbReference type="ARBA" id="ARBA00004370"/>
    </source>
</evidence>